<accession>A0ABV9QZI8</accession>
<dbReference type="PANTHER" id="PTHR36302">
    <property type="entry name" value="BLR7088 PROTEIN"/>
    <property type="match status" value="1"/>
</dbReference>
<sequence>MRRLSTCLAALGLFAAAGGAQAAGRLVVSDAWIREAPPQATMLAGYARLENAGDEPLSVLTVQSDTFRMASLHETVVADGVSRMREVHRLDLAPGASVALEPGGRHLMLMQPRHEVHAGDKVEVRFLLGDGTRLETVFEVLAPDSADDEGADAHRHH</sequence>
<evidence type="ECO:0000256" key="1">
    <source>
        <dbReference type="SAM" id="SignalP"/>
    </source>
</evidence>
<dbReference type="Gene3D" id="2.60.40.1890">
    <property type="entry name" value="PCu(A)C copper chaperone"/>
    <property type="match status" value="1"/>
</dbReference>
<dbReference type="InterPro" id="IPR007410">
    <property type="entry name" value="LpqE-like"/>
</dbReference>
<feature type="signal peptide" evidence="1">
    <location>
        <begin position="1"/>
        <end position="22"/>
    </location>
</feature>
<comment type="caution">
    <text evidence="2">The sequence shown here is derived from an EMBL/GenBank/DDBJ whole genome shotgun (WGS) entry which is preliminary data.</text>
</comment>
<organism evidence="2 3">
    <name type="scientific">Dokdonella ginsengisoli</name>
    <dbReference type="NCBI Taxonomy" id="363846"/>
    <lineage>
        <taxon>Bacteria</taxon>
        <taxon>Pseudomonadati</taxon>
        <taxon>Pseudomonadota</taxon>
        <taxon>Gammaproteobacteria</taxon>
        <taxon>Lysobacterales</taxon>
        <taxon>Rhodanobacteraceae</taxon>
        <taxon>Dokdonella</taxon>
    </lineage>
</organism>
<gene>
    <name evidence="2" type="ORF">ACFO6Q_18425</name>
</gene>
<evidence type="ECO:0000313" key="3">
    <source>
        <dbReference type="Proteomes" id="UP001595886"/>
    </source>
</evidence>
<reference evidence="3" key="1">
    <citation type="journal article" date="2019" name="Int. J. Syst. Evol. Microbiol.">
        <title>The Global Catalogue of Microorganisms (GCM) 10K type strain sequencing project: providing services to taxonomists for standard genome sequencing and annotation.</title>
        <authorList>
            <consortium name="The Broad Institute Genomics Platform"/>
            <consortium name="The Broad Institute Genome Sequencing Center for Infectious Disease"/>
            <person name="Wu L."/>
            <person name="Ma J."/>
        </authorList>
    </citation>
    <scope>NUCLEOTIDE SEQUENCE [LARGE SCALE GENOMIC DNA]</scope>
    <source>
        <strain evidence="3">CCUG 30340</strain>
    </source>
</reference>
<dbReference type="Pfam" id="PF04314">
    <property type="entry name" value="PCuAC"/>
    <property type="match status" value="1"/>
</dbReference>
<dbReference type="InterPro" id="IPR036182">
    <property type="entry name" value="PCuAC_sf"/>
</dbReference>
<dbReference type="SUPFAM" id="SSF110087">
    <property type="entry name" value="DR1885-like metal-binding protein"/>
    <property type="match status" value="1"/>
</dbReference>
<keyword evidence="1" id="KW-0732">Signal</keyword>
<keyword evidence="3" id="KW-1185">Reference proteome</keyword>
<name>A0ABV9QZI8_9GAMM</name>
<feature type="chain" id="PRO_5046871376" evidence="1">
    <location>
        <begin position="23"/>
        <end position="157"/>
    </location>
</feature>
<dbReference type="RefSeq" id="WP_380022586.1">
    <property type="nucleotide sequence ID" value="NZ_JBHSHD010000016.1"/>
</dbReference>
<protein>
    <submittedName>
        <fullName evidence="2">Copper chaperone PCu(A)C</fullName>
    </submittedName>
</protein>
<dbReference type="InterPro" id="IPR058248">
    <property type="entry name" value="Lxx211020-like"/>
</dbReference>
<dbReference type="PANTHER" id="PTHR36302:SF1">
    <property type="entry name" value="COPPER CHAPERONE PCU(A)C"/>
    <property type="match status" value="1"/>
</dbReference>
<evidence type="ECO:0000313" key="2">
    <source>
        <dbReference type="EMBL" id="MFC4822307.1"/>
    </source>
</evidence>
<proteinExistence type="predicted"/>
<dbReference type="Proteomes" id="UP001595886">
    <property type="component" value="Unassembled WGS sequence"/>
</dbReference>
<dbReference type="EMBL" id="JBHSHD010000016">
    <property type="protein sequence ID" value="MFC4822307.1"/>
    <property type="molecule type" value="Genomic_DNA"/>
</dbReference>